<protein>
    <submittedName>
        <fullName evidence="2">Uncharacterized protein</fullName>
    </submittedName>
</protein>
<feature type="transmembrane region" description="Helical" evidence="1">
    <location>
        <begin position="127"/>
        <end position="145"/>
    </location>
</feature>
<feature type="transmembrane region" description="Helical" evidence="1">
    <location>
        <begin position="25"/>
        <end position="47"/>
    </location>
</feature>
<evidence type="ECO:0000256" key="1">
    <source>
        <dbReference type="SAM" id="Phobius"/>
    </source>
</evidence>
<keyword evidence="1" id="KW-0472">Membrane</keyword>
<dbReference type="Proteomes" id="UP001203687">
    <property type="component" value="Unassembled WGS sequence"/>
</dbReference>
<sequence>MEKQNIIECERKGLEKLINFRLPQYFYTIGMLIAGITIAMMFVRAFALEGDTQWLKLILQKTLLIGMLLMSVARDKNEDEMIVKLRMQSYTYAFVVGVIYALVMPYVDYGVSNVLKPEGEAFHDLGDFQVLLFILMIQLLCFHALKRMR</sequence>
<gene>
    <name evidence="2" type="ORF">MUY34_15235</name>
</gene>
<name>A0ABT0HDU1_9FLAO</name>
<keyword evidence="1" id="KW-1133">Transmembrane helix</keyword>
<comment type="caution">
    <text evidence="2">The sequence shown here is derived from an EMBL/GenBank/DDBJ whole genome shotgun (WGS) entry which is preliminary data.</text>
</comment>
<dbReference type="RefSeq" id="WP_248413747.1">
    <property type="nucleotide sequence ID" value="NZ_JALPQF010000018.1"/>
</dbReference>
<dbReference type="EMBL" id="JALPQF010000018">
    <property type="protein sequence ID" value="MCK8481987.1"/>
    <property type="molecule type" value="Genomic_DNA"/>
</dbReference>
<accession>A0ABT0HDU1</accession>
<organism evidence="2 3">
    <name type="scientific">Psychroserpens algicola</name>
    <dbReference type="NCBI Taxonomy" id="1719034"/>
    <lineage>
        <taxon>Bacteria</taxon>
        <taxon>Pseudomonadati</taxon>
        <taxon>Bacteroidota</taxon>
        <taxon>Flavobacteriia</taxon>
        <taxon>Flavobacteriales</taxon>
        <taxon>Flavobacteriaceae</taxon>
        <taxon>Psychroserpens</taxon>
    </lineage>
</organism>
<proteinExistence type="predicted"/>
<keyword evidence="1" id="KW-0812">Transmembrane</keyword>
<feature type="transmembrane region" description="Helical" evidence="1">
    <location>
        <begin position="53"/>
        <end position="70"/>
    </location>
</feature>
<reference evidence="2" key="1">
    <citation type="submission" date="2022-04" db="EMBL/GenBank/DDBJ databases">
        <authorList>
            <person name="Ren T."/>
        </authorList>
    </citation>
    <scope>NUCLEOTIDE SEQUENCE</scope>
    <source>
        <strain evidence="2">F63249</strain>
    </source>
</reference>
<evidence type="ECO:0000313" key="2">
    <source>
        <dbReference type="EMBL" id="MCK8481987.1"/>
    </source>
</evidence>
<feature type="transmembrane region" description="Helical" evidence="1">
    <location>
        <begin position="90"/>
        <end position="107"/>
    </location>
</feature>
<evidence type="ECO:0000313" key="3">
    <source>
        <dbReference type="Proteomes" id="UP001203687"/>
    </source>
</evidence>
<keyword evidence="3" id="KW-1185">Reference proteome</keyword>